<dbReference type="PhylomeDB" id="E9HTG4"/>
<evidence type="ECO:0000313" key="3">
    <source>
        <dbReference type="Proteomes" id="UP000000305"/>
    </source>
</evidence>
<dbReference type="AlphaFoldDB" id="E9HTG4"/>
<evidence type="ECO:0000313" key="2">
    <source>
        <dbReference type="EMBL" id="EFX64970.1"/>
    </source>
</evidence>
<protein>
    <submittedName>
        <fullName evidence="2">Uncharacterized protein</fullName>
    </submittedName>
</protein>
<keyword evidence="3" id="KW-1185">Reference proteome</keyword>
<evidence type="ECO:0000256" key="1">
    <source>
        <dbReference type="SAM" id="MobiDB-lite"/>
    </source>
</evidence>
<dbReference type="EMBL" id="GL732772">
    <property type="protein sequence ID" value="EFX64970.1"/>
    <property type="molecule type" value="Genomic_DNA"/>
</dbReference>
<name>E9HTG4_DAPPU</name>
<dbReference type="HOGENOM" id="CLU_060000_1_0_1"/>
<feature type="compositionally biased region" description="Basic and acidic residues" evidence="1">
    <location>
        <begin position="66"/>
        <end position="79"/>
    </location>
</feature>
<organism evidence="2 3">
    <name type="scientific">Daphnia pulex</name>
    <name type="common">Water flea</name>
    <dbReference type="NCBI Taxonomy" id="6669"/>
    <lineage>
        <taxon>Eukaryota</taxon>
        <taxon>Metazoa</taxon>
        <taxon>Ecdysozoa</taxon>
        <taxon>Arthropoda</taxon>
        <taxon>Crustacea</taxon>
        <taxon>Branchiopoda</taxon>
        <taxon>Diplostraca</taxon>
        <taxon>Cladocera</taxon>
        <taxon>Anomopoda</taxon>
        <taxon>Daphniidae</taxon>
        <taxon>Daphnia</taxon>
    </lineage>
</organism>
<proteinExistence type="predicted"/>
<dbReference type="Proteomes" id="UP000000305">
    <property type="component" value="Unassembled WGS sequence"/>
</dbReference>
<gene>
    <name evidence="2" type="ORF">DAPPUDRAFT_265447</name>
</gene>
<reference evidence="2 3" key="1">
    <citation type="journal article" date="2011" name="Science">
        <title>The ecoresponsive genome of Daphnia pulex.</title>
        <authorList>
            <person name="Colbourne J.K."/>
            <person name="Pfrender M.E."/>
            <person name="Gilbert D."/>
            <person name="Thomas W.K."/>
            <person name="Tucker A."/>
            <person name="Oakley T.H."/>
            <person name="Tokishita S."/>
            <person name="Aerts A."/>
            <person name="Arnold G.J."/>
            <person name="Basu M.K."/>
            <person name="Bauer D.J."/>
            <person name="Caceres C.E."/>
            <person name="Carmel L."/>
            <person name="Casola C."/>
            <person name="Choi J.H."/>
            <person name="Detter J.C."/>
            <person name="Dong Q."/>
            <person name="Dusheyko S."/>
            <person name="Eads B.D."/>
            <person name="Frohlich T."/>
            <person name="Geiler-Samerotte K.A."/>
            <person name="Gerlach D."/>
            <person name="Hatcher P."/>
            <person name="Jogdeo S."/>
            <person name="Krijgsveld J."/>
            <person name="Kriventseva E.V."/>
            <person name="Kultz D."/>
            <person name="Laforsch C."/>
            <person name="Lindquist E."/>
            <person name="Lopez J."/>
            <person name="Manak J.R."/>
            <person name="Muller J."/>
            <person name="Pangilinan J."/>
            <person name="Patwardhan R.P."/>
            <person name="Pitluck S."/>
            <person name="Pritham E.J."/>
            <person name="Rechtsteiner A."/>
            <person name="Rho M."/>
            <person name="Rogozin I.B."/>
            <person name="Sakarya O."/>
            <person name="Salamov A."/>
            <person name="Schaack S."/>
            <person name="Shapiro H."/>
            <person name="Shiga Y."/>
            <person name="Skalitzky C."/>
            <person name="Smith Z."/>
            <person name="Souvorov A."/>
            <person name="Sung W."/>
            <person name="Tang Z."/>
            <person name="Tsuchiya D."/>
            <person name="Tu H."/>
            <person name="Vos H."/>
            <person name="Wang M."/>
            <person name="Wolf Y.I."/>
            <person name="Yamagata H."/>
            <person name="Yamada T."/>
            <person name="Ye Y."/>
            <person name="Shaw J.R."/>
            <person name="Andrews J."/>
            <person name="Crease T.J."/>
            <person name="Tang H."/>
            <person name="Lucas S.M."/>
            <person name="Robertson H.M."/>
            <person name="Bork P."/>
            <person name="Koonin E.V."/>
            <person name="Zdobnov E.M."/>
            <person name="Grigoriev I.V."/>
            <person name="Lynch M."/>
            <person name="Boore J.L."/>
        </authorList>
    </citation>
    <scope>NUCLEOTIDE SEQUENCE [LARGE SCALE GENOMIC DNA]</scope>
</reference>
<accession>E9HTG4</accession>
<feature type="compositionally biased region" description="Acidic residues" evidence="1">
    <location>
        <begin position="101"/>
        <end position="114"/>
    </location>
</feature>
<feature type="region of interest" description="Disordered" evidence="1">
    <location>
        <begin position="66"/>
        <end position="162"/>
    </location>
</feature>
<sequence>MSEDRCLLEQTFALTSQKFEGTIALLDVSVDLRKIPATIEKETDGRVVITTTRRYAQKRILHDHDIAELEGSDDGRSEGGEGETAEDIHTGAISPETPPESAEEEEETEPEETPSEASDITERNSDLPPPPYEQEQSPPRRRQDRFTSLRSPSPPGYVPPTFFQNIYAPPIRLRNEEEYRRHRRELIGQYNRDIMDLFYNIKARRLPNPGRSSPAAVAQHRIRRSGPFPWQHGQQRLLLKNKAPANI</sequence>
<dbReference type="KEGG" id="dpx:DAPPUDRAFT_265447"/>
<dbReference type="InParanoid" id="E9HTG4"/>